<dbReference type="Proteomes" id="UP001497444">
    <property type="component" value="Chromosome 10"/>
</dbReference>
<protein>
    <submittedName>
        <fullName evidence="2">Uncharacterized protein</fullName>
    </submittedName>
</protein>
<organism evidence="2 3">
    <name type="scientific">Sphagnum jensenii</name>
    <dbReference type="NCBI Taxonomy" id="128206"/>
    <lineage>
        <taxon>Eukaryota</taxon>
        <taxon>Viridiplantae</taxon>
        <taxon>Streptophyta</taxon>
        <taxon>Embryophyta</taxon>
        <taxon>Bryophyta</taxon>
        <taxon>Sphagnophytina</taxon>
        <taxon>Sphagnopsida</taxon>
        <taxon>Sphagnales</taxon>
        <taxon>Sphagnaceae</taxon>
        <taxon>Sphagnum</taxon>
    </lineage>
</organism>
<gene>
    <name evidence="2" type="ORF">CSSPJE1EN1_LOCUS2876</name>
</gene>
<name>A0ABP0VUE5_9BRYO</name>
<proteinExistence type="predicted"/>
<reference evidence="2" key="1">
    <citation type="submission" date="2024-02" db="EMBL/GenBank/DDBJ databases">
        <authorList>
            <consortium name="ELIXIR-Norway"/>
            <consortium name="Elixir Norway"/>
        </authorList>
    </citation>
    <scope>NUCLEOTIDE SEQUENCE</scope>
</reference>
<keyword evidence="3" id="KW-1185">Reference proteome</keyword>
<evidence type="ECO:0000313" key="2">
    <source>
        <dbReference type="EMBL" id="CAK9257398.1"/>
    </source>
</evidence>
<sequence>MKLESSMEIGAGVPLQVGMSSESPVEILKAQVKEVHELWQQEVVKRQLLEAEVAELRASANGMQSGKAKLEILKRRVKTTDTLLGYLKSKARIMAIPRYAHMSCGIKEKEGVGLLDGQGVPMAEWGSAASKICASITTALDHELVCDVDNNREGPMERGDDEYVEHIAMTVMQITEVMEIVLKRALVAESEMGLERERSRSSQEEVRKKALQISSMWRRVEEMEQVAKGTSGMLKQMQEKLEAMETETSQQRQRASDNEQELSRVRHDFGVLRISVDNLIKARETIHLLEKRIHEVEMLSERLTERVLSLESGKRQQEMEIKTLLVENNKLRGALDLKETELSAIGEQVRLISMTPNRQDINLQYSFEF</sequence>
<evidence type="ECO:0000313" key="3">
    <source>
        <dbReference type="Proteomes" id="UP001497444"/>
    </source>
</evidence>
<evidence type="ECO:0000256" key="1">
    <source>
        <dbReference type="SAM" id="MobiDB-lite"/>
    </source>
</evidence>
<feature type="region of interest" description="Disordered" evidence="1">
    <location>
        <begin position="241"/>
        <end position="261"/>
    </location>
</feature>
<dbReference type="EMBL" id="OZ020105">
    <property type="protein sequence ID" value="CAK9257398.1"/>
    <property type="molecule type" value="Genomic_DNA"/>
</dbReference>
<accession>A0ABP0VUE5</accession>